<evidence type="ECO:0000256" key="3">
    <source>
        <dbReference type="ARBA" id="ARBA00022833"/>
    </source>
</evidence>
<feature type="domain" description="HIT-type" evidence="7">
    <location>
        <begin position="9"/>
        <end position="41"/>
    </location>
</feature>
<dbReference type="InterPro" id="IPR007529">
    <property type="entry name" value="Znf_HIT"/>
</dbReference>
<evidence type="ECO:0000313" key="9">
    <source>
        <dbReference type="Proteomes" id="UP000612055"/>
    </source>
</evidence>
<dbReference type="Gene3D" id="3.30.60.190">
    <property type="match status" value="1"/>
</dbReference>
<feature type="region of interest" description="Disordered" evidence="5">
    <location>
        <begin position="419"/>
        <end position="463"/>
    </location>
</feature>
<dbReference type="Pfam" id="PF04438">
    <property type="entry name" value="zf-HIT"/>
    <property type="match status" value="1"/>
</dbReference>
<evidence type="ECO:0000256" key="4">
    <source>
        <dbReference type="PROSITE-ProRule" id="PRU00134"/>
    </source>
</evidence>
<evidence type="ECO:0000256" key="2">
    <source>
        <dbReference type="ARBA" id="ARBA00022771"/>
    </source>
</evidence>
<accession>A0A835XTI2</accession>
<feature type="region of interest" description="Disordered" evidence="5">
    <location>
        <begin position="267"/>
        <end position="338"/>
    </location>
</feature>
<evidence type="ECO:0000313" key="8">
    <source>
        <dbReference type="EMBL" id="KAG2489978.1"/>
    </source>
</evidence>
<feature type="compositionally biased region" description="Acidic residues" evidence="5">
    <location>
        <begin position="555"/>
        <end position="569"/>
    </location>
</feature>
<dbReference type="Gene3D" id="6.10.140.2220">
    <property type="match status" value="1"/>
</dbReference>
<evidence type="ECO:0000259" key="7">
    <source>
        <dbReference type="PROSITE" id="PS51083"/>
    </source>
</evidence>
<gene>
    <name evidence="8" type="ORF">HYH03_011607</name>
</gene>
<evidence type="ECO:0000256" key="1">
    <source>
        <dbReference type="ARBA" id="ARBA00022723"/>
    </source>
</evidence>
<dbReference type="InterPro" id="IPR039646">
    <property type="entry name" value="ZNHIT2"/>
</dbReference>
<keyword evidence="3" id="KW-0862">Zinc</keyword>
<dbReference type="Proteomes" id="UP000612055">
    <property type="component" value="Unassembled WGS sequence"/>
</dbReference>
<evidence type="ECO:0000256" key="5">
    <source>
        <dbReference type="SAM" id="MobiDB-lite"/>
    </source>
</evidence>
<dbReference type="InterPro" id="IPR002893">
    <property type="entry name" value="Znf_MYND"/>
</dbReference>
<feature type="compositionally biased region" description="Low complexity" evidence="5">
    <location>
        <begin position="895"/>
        <end position="911"/>
    </location>
</feature>
<dbReference type="OrthoDB" id="542149at2759"/>
<dbReference type="PANTHER" id="PTHR15555:SF0">
    <property type="entry name" value="ZINC FINGER HIT DOMAIN-CONTAINING PROTEIN 2"/>
    <property type="match status" value="1"/>
</dbReference>
<sequence length="1683" mass="172674">MDNERRVVCKVCLRQYSRYTCPRCNIGYCSLSCYKQHGESCTESFYKEQAEGELRSVRPGDDERRRMMEILKRVHDQQLEDEETRQPLVERLLGLRLGTGDDEEEDGEEDDEGGSSDLEGEGEEGSDAGAGEDEEDEDDDAEGGGRAAAHAEAALAALASVLSEQTLARLLQKAASQPSGEWEVEEADLSEAEWTAFQRAVALGQLGPGTAAPRRPWWTLAEARDLTLTATGQRLVAEVAPTAAAAPSASGSAASSGPVTVAAAAAGPEAAAEGRPEAAGSSPAGGQAGARRVAFAEEPGGSGRGTGGSVDGGGRVASTSTSAGGLPPPPEESLPPLTALTKAAPSPLLPWHLVEVLYGYCHVVRQCDGNWSYDPLTAAMGLLGLTDVLAAVPPPQRARRAGGAAAAAASAAGTASSATAAAAQRRGGGGGGCEQRGRGGKAPSSSHQDEDDEADVGPAPRLPQTASEACYNALSRACAPPVGTSRDRAYAISVLYDVVTVLQAGRSATVLALADARRMLVRALEAASGSGDGLRTDGNAAGGSSAAGTFSGGEGAEDDADEEEEDEEEGRGAGRKRPWVPPTHRAPGGDRAGGGRGKERGPALSKADRARLAAAERKLWFFLVWANGLRAEALVEALEAVAEEWRTQHETVVSAGGAEARARPGEGLAGLVVMFGLALRRAAPNSPGISDAQRTAYASLHSKLLNAIIKVCRDAANHVLSPRAPLEVCTALIKTHALRSFCPLLAAAASPLLPSGGAGHPQARPSSRVIQASLSLLVDSHTVLGLFCTFLPTLGQDDRKGLANALYEELAASGLLEHWARLALALASCEGGEDGGAKTQGRLGSSLSTLLCYGDASPLVRALASGACPSLAYLLTSHLVALAAELDGGPTYGLPTAPADGSGAGPSSSSTGPPPKARSPIPLVDLRGYVLRPRQPLGLQLAVPALILWTYALNFVSATATAGFKCRLDAQLPAAGVPTSHWRFASCVLGGRLRPLLAASQQLRAAGQAAEGAVRAALAAQGAHLYIDVEAPRATEECTSLLAALRRREPLLDCSAAFQLGMRLARAAACALRSCTLSLVATSCGAWSTEAAVEALIAAHDTAAWTDPGSLPLQLQGAEAAGRLGPDDASVLALRGLGLARKALDLARQTYDGGYRGMSPWLIPRLLAWWNAAVAWAGLWRREEDGTTVPFMILGGACGLLNIDESTAVCPRGAWPADARAVCFTTRHEYLPVLESYLRDPLGYSGLQSAGTLRCSAAVWGRLARSSHPLHVASFAVTVAKLLRTPRAPPATADPNGRWRGSAALAGALALSIQEPSYQHPALLSWDSGNQAPSTSDTAAAEFGWALSAAHVALTALPAAAALGRALAPGVLRRLDGGGALELQGDGGALGDVVALLLDWLLPLLVAAEGRRAEAGVMGSAGAGPAQVSDLGTAAEGGGSSAAAMEVARAVVAAPAGSPEAEPCTAASSAASSSAFDLTAPTASEREWSAFLWTELDPAWALRVGLRLAETAEACRTPLQNALWALAVRAPSRLQAMVAAAGEEGAQGGEAAGAGLGGPSLSALRGALGPGGALSEPDLLALIEAVVGCGGGAPERPSGELSGFARFIRSTVSLMPPPSEARRSLPGCSNTACANLAGPSEASLRVKRCGGCEAARYCCRECQAAHWEAGHKRECRTAAAAEH</sequence>
<dbReference type="EMBL" id="JAEHOE010000067">
    <property type="protein sequence ID" value="KAG2489978.1"/>
    <property type="molecule type" value="Genomic_DNA"/>
</dbReference>
<feature type="domain" description="MYND-type" evidence="6">
    <location>
        <begin position="1630"/>
        <end position="1675"/>
    </location>
</feature>
<feature type="compositionally biased region" description="Low complexity" evidence="5">
    <location>
        <begin position="538"/>
        <end position="549"/>
    </location>
</feature>
<protein>
    <recommendedName>
        <fullName evidence="10">MYND-type domain-containing protein</fullName>
    </recommendedName>
</protein>
<dbReference type="Pfam" id="PF01753">
    <property type="entry name" value="zf-MYND"/>
    <property type="match status" value="1"/>
</dbReference>
<organism evidence="8 9">
    <name type="scientific">Edaphochlamys debaryana</name>
    <dbReference type="NCBI Taxonomy" id="47281"/>
    <lineage>
        <taxon>Eukaryota</taxon>
        <taxon>Viridiplantae</taxon>
        <taxon>Chlorophyta</taxon>
        <taxon>core chlorophytes</taxon>
        <taxon>Chlorophyceae</taxon>
        <taxon>CS clade</taxon>
        <taxon>Chlamydomonadales</taxon>
        <taxon>Chlamydomonadales incertae sedis</taxon>
        <taxon>Edaphochlamys</taxon>
    </lineage>
</organism>
<dbReference type="PANTHER" id="PTHR15555">
    <property type="entry name" value="ZINC FINGER HIT DOMAIN CONTAINING PROTEIN 2 PROTEIN FON -RELATED"/>
    <property type="match status" value="1"/>
</dbReference>
<dbReference type="CDD" id="cd23024">
    <property type="entry name" value="zf-HIT_ZNHIT2-3"/>
    <property type="match status" value="1"/>
</dbReference>
<feature type="region of interest" description="Disordered" evidence="5">
    <location>
        <begin position="526"/>
        <end position="604"/>
    </location>
</feature>
<feature type="compositionally biased region" description="Low complexity" evidence="5">
    <location>
        <begin position="267"/>
        <end position="292"/>
    </location>
</feature>
<keyword evidence="9" id="KW-1185">Reference proteome</keyword>
<dbReference type="SUPFAM" id="SSF144232">
    <property type="entry name" value="HIT/MYND zinc finger-like"/>
    <property type="match status" value="2"/>
</dbReference>
<dbReference type="GO" id="GO:0008270">
    <property type="term" value="F:zinc ion binding"/>
    <property type="evidence" value="ECO:0007669"/>
    <property type="project" value="UniProtKB-UniRule"/>
</dbReference>
<feature type="compositionally biased region" description="Acidic residues" evidence="5">
    <location>
        <begin position="100"/>
        <end position="142"/>
    </location>
</feature>
<reference evidence="8" key="1">
    <citation type="journal article" date="2020" name="bioRxiv">
        <title>Comparative genomics of Chlamydomonas.</title>
        <authorList>
            <person name="Craig R.J."/>
            <person name="Hasan A.R."/>
            <person name="Ness R.W."/>
            <person name="Keightley P.D."/>
        </authorList>
    </citation>
    <scope>NUCLEOTIDE SEQUENCE</scope>
    <source>
        <strain evidence="8">CCAP 11/70</strain>
    </source>
</reference>
<evidence type="ECO:0008006" key="10">
    <source>
        <dbReference type="Google" id="ProtNLM"/>
    </source>
</evidence>
<name>A0A835XTI2_9CHLO</name>
<evidence type="ECO:0000259" key="6">
    <source>
        <dbReference type="PROSITE" id="PS50865"/>
    </source>
</evidence>
<keyword evidence="2 4" id="KW-0863">Zinc-finger</keyword>
<keyword evidence="1" id="KW-0479">Metal-binding</keyword>
<dbReference type="PROSITE" id="PS50865">
    <property type="entry name" value="ZF_MYND_2"/>
    <property type="match status" value="1"/>
</dbReference>
<feature type="region of interest" description="Disordered" evidence="5">
    <location>
        <begin position="893"/>
        <end position="920"/>
    </location>
</feature>
<feature type="compositionally biased region" description="Gly residues" evidence="5">
    <location>
        <begin position="300"/>
        <end position="315"/>
    </location>
</feature>
<comment type="caution">
    <text evidence="8">The sequence shown here is derived from an EMBL/GenBank/DDBJ whole genome shotgun (WGS) entry which is preliminary data.</text>
</comment>
<feature type="region of interest" description="Disordered" evidence="5">
    <location>
        <begin position="77"/>
        <end position="149"/>
    </location>
</feature>
<proteinExistence type="predicted"/>
<dbReference type="PROSITE" id="PS51083">
    <property type="entry name" value="ZF_HIT"/>
    <property type="match status" value="1"/>
</dbReference>